<evidence type="ECO:0000256" key="3">
    <source>
        <dbReference type="ARBA" id="ARBA00023163"/>
    </source>
</evidence>
<dbReference type="RefSeq" id="WP_101894794.1">
    <property type="nucleotide sequence ID" value="NZ_CP022684.1"/>
</dbReference>
<proteinExistence type="predicted"/>
<keyword evidence="7" id="KW-1185">Reference proteome</keyword>
<organism evidence="6 7">
    <name type="scientific">Ketobacter alkanivorans</name>
    <dbReference type="NCBI Taxonomy" id="1917421"/>
    <lineage>
        <taxon>Bacteria</taxon>
        <taxon>Pseudomonadati</taxon>
        <taxon>Pseudomonadota</taxon>
        <taxon>Gammaproteobacteria</taxon>
        <taxon>Pseudomonadales</taxon>
        <taxon>Ketobacteraceae</taxon>
        <taxon>Ketobacter</taxon>
    </lineage>
</organism>
<evidence type="ECO:0000313" key="6">
    <source>
        <dbReference type="EMBL" id="AUM13416.1"/>
    </source>
</evidence>
<dbReference type="PRINTS" id="PR00455">
    <property type="entry name" value="HTHTETR"/>
</dbReference>
<dbReference type="GO" id="GO:0000976">
    <property type="term" value="F:transcription cis-regulatory region binding"/>
    <property type="evidence" value="ECO:0007669"/>
    <property type="project" value="TreeGrafter"/>
</dbReference>
<dbReference type="Pfam" id="PF00440">
    <property type="entry name" value="TetR_N"/>
    <property type="match status" value="1"/>
</dbReference>
<name>A0A2K9LM34_9GAMM</name>
<keyword evidence="3" id="KW-0804">Transcription</keyword>
<dbReference type="PROSITE" id="PS50977">
    <property type="entry name" value="HTH_TETR_2"/>
    <property type="match status" value="1"/>
</dbReference>
<dbReference type="PANTHER" id="PTHR30055">
    <property type="entry name" value="HTH-TYPE TRANSCRIPTIONAL REGULATOR RUTR"/>
    <property type="match status" value="1"/>
</dbReference>
<protein>
    <recommendedName>
        <fullName evidence="5">HTH tetR-type domain-containing protein</fullName>
    </recommendedName>
</protein>
<keyword evidence="1" id="KW-0805">Transcription regulation</keyword>
<dbReference type="SUPFAM" id="SSF46689">
    <property type="entry name" value="Homeodomain-like"/>
    <property type="match status" value="1"/>
</dbReference>
<dbReference type="GO" id="GO:0003700">
    <property type="term" value="F:DNA-binding transcription factor activity"/>
    <property type="evidence" value="ECO:0007669"/>
    <property type="project" value="TreeGrafter"/>
</dbReference>
<feature type="domain" description="HTH tetR-type" evidence="5">
    <location>
        <begin position="21"/>
        <end position="81"/>
    </location>
</feature>
<evidence type="ECO:0000256" key="4">
    <source>
        <dbReference type="PROSITE-ProRule" id="PRU00335"/>
    </source>
</evidence>
<dbReference type="OrthoDB" id="9816320at2"/>
<dbReference type="InterPro" id="IPR050109">
    <property type="entry name" value="HTH-type_TetR-like_transc_reg"/>
</dbReference>
<evidence type="ECO:0000313" key="7">
    <source>
        <dbReference type="Proteomes" id="UP000235116"/>
    </source>
</evidence>
<gene>
    <name evidence="6" type="ORF">Kalk_13730</name>
</gene>
<dbReference type="AlphaFoldDB" id="A0A2K9LM34"/>
<evidence type="ECO:0000259" key="5">
    <source>
        <dbReference type="PROSITE" id="PS50977"/>
    </source>
</evidence>
<dbReference type="InterPro" id="IPR023772">
    <property type="entry name" value="DNA-bd_HTH_TetR-type_CS"/>
</dbReference>
<sequence length="215" mass="23886">MTKRQQFDLKEKKSPRQARSKATVGAIIQASAQLLEEEGYAALTTNGVAERAGVSIGSVYEYFPGKEAIVAAVATQLVEVSLQKMQAALLSVEDMDFEPAMRSWIYSLYAVSRDQHRLLKVLLFQVPFIHKVPAVEGLRTELFRLALVGASKTREHLFITPSRESLYLITTMTGSTLLQLAIMPPPGLQVEAIIDELAHKMVQWLHELRDSPPPG</sequence>
<dbReference type="InterPro" id="IPR001647">
    <property type="entry name" value="HTH_TetR"/>
</dbReference>
<dbReference type="PROSITE" id="PS01081">
    <property type="entry name" value="HTH_TETR_1"/>
    <property type="match status" value="1"/>
</dbReference>
<evidence type="ECO:0000256" key="2">
    <source>
        <dbReference type="ARBA" id="ARBA00023125"/>
    </source>
</evidence>
<dbReference type="PANTHER" id="PTHR30055:SF234">
    <property type="entry name" value="HTH-TYPE TRANSCRIPTIONAL REGULATOR BETI"/>
    <property type="match status" value="1"/>
</dbReference>
<dbReference type="InterPro" id="IPR009057">
    <property type="entry name" value="Homeodomain-like_sf"/>
</dbReference>
<dbReference type="Proteomes" id="UP000235116">
    <property type="component" value="Chromosome"/>
</dbReference>
<dbReference type="KEGG" id="kak:Kalk_13730"/>
<feature type="DNA-binding region" description="H-T-H motif" evidence="4">
    <location>
        <begin position="44"/>
        <end position="63"/>
    </location>
</feature>
<dbReference type="Gene3D" id="1.10.357.10">
    <property type="entry name" value="Tetracycline Repressor, domain 2"/>
    <property type="match status" value="1"/>
</dbReference>
<keyword evidence="2 4" id="KW-0238">DNA-binding</keyword>
<accession>A0A2K9LM34</accession>
<evidence type="ECO:0000256" key="1">
    <source>
        <dbReference type="ARBA" id="ARBA00023015"/>
    </source>
</evidence>
<dbReference type="EMBL" id="CP022684">
    <property type="protein sequence ID" value="AUM13416.1"/>
    <property type="molecule type" value="Genomic_DNA"/>
</dbReference>
<reference evidence="7" key="1">
    <citation type="submission" date="2017-08" db="EMBL/GenBank/DDBJ databases">
        <title>Direct submision.</title>
        <authorList>
            <person name="Kim S.-J."/>
            <person name="Rhee S.-K."/>
        </authorList>
    </citation>
    <scope>NUCLEOTIDE SEQUENCE [LARGE SCALE GENOMIC DNA]</scope>
    <source>
        <strain evidence="7">GI5</strain>
    </source>
</reference>